<dbReference type="GO" id="GO:0001669">
    <property type="term" value="C:acrosomal vesicle"/>
    <property type="evidence" value="ECO:0007669"/>
    <property type="project" value="TreeGrafter"/>
</dbReference>
<reference evidence="8 9" key="1">
    <citation type="submission" date="2024-01" db="EMBL/GenBank/DDBJ databases">
        <authorList>
            <person name="Alioto T."/>
            <person name="Alioto T."/>
            <person name="Gomez Garrido J."/>
        </authorList>
    </citation>
    <scope>NUCLEOTIDE SEQUENCE [LARGE SCALE GENOMIC DNA]</scope>
</reference>
<keyword evidence="5" id="KW-0966">Cell projection</keyword>
<evidence type="ECO:0000256" key="3">
    <source>
        <dbReference type="ARBA" id="ARBA00022490"/>
    </source>
</evidence>
<accession>A0AAV1PAB8</accession>
<organism evidence="8 9">
    <name type="scientific">Scomber scombrus</name>
    <name type="common">Atlantic mackerel</name>
    <name type="synonym">Scomber vernalis</name>
    <dbReference type="NCBI Taxonomy" id="13677"/>
    <lineage>
        <taxon>Eukaryota</taxon>
        <taxon>Metazoa</taxon>
        <taxon>Chordata</taxon>
        <taxon>Craniata</taxon>
        <taxon>Vertebrata</taxon>
        <taxon>Euteleostomi</taxon>
        <taxon>Actinopterygii</taxon>
        <taxon>Neopterygii</taxon>
        <taxon>Teleostei</taxon>
        <taxon>Neoteleostei</taxon>
        <taxon>Acanthomorphata</taxon>
        <taxon>Pelagiaria</taxon>
        <taxon>Scombriformes</taxon>
        <taxon>Scombridae</taxon>
        <taxon>Scomber</taxon>
    </lineage>
</organism>
<dbReference type="PROSITE" id="PS51665">
    <property type="entry name" value="ENKURIN"/>
    <property type="match status" value="1"/>
</dbReference>
<protein>
    <submittedName>
        <fullName evidence="8">Enkurin isoform X2</fullName>
    </submittedName>
</protein>
<evidence type="ECO:0000256" key="4">
    <source>
        <dbReference type="ARBA" id="ARBA00023212"/>
    </source>
</evidence>
<dbReference type="AlphaFoldDB" id="A0AAV1PAB8"/>
<feature type="region of interest" description="Disordered" evidence="6">
    <location>
        <begin position="117"/>
        <end position="139"/>
    </location>
</feature>
<dbReference type="GO" id="GO:0005879">
    <property type="term" value="C:axonemal microtubule"/>
    <property type="evidence" value="ECO:0007669"/>
    <property type="project" value="TreeGrafter"/>
</dbReference>
<evidence type="ECO:0000256" key="1">
    <source>
        <dbReference type="ARBA" id="ARBA00004138"/>
    </source>
</evidence>
<dbReference type="PANTHER" id="PTHR21490">
    <property type="entry name" value="ENKURIN-RELATED"/>
    <property type="match status" value="1"/>
</dbReference>
<dbReference type="InterPro" id="IPR027012">
    <property type="entry name" value="Enkurin_dom"/>
</dbReference>
<feature type="region of interest" description="Disordered" evidence="6">
    <location>
        <begin position="43"/>
        <end position="78"/>
    </location>
</feature>
<evidence type="ECO:0000256" key="6">
    <source>
        <dbReference type="SAM" id="MobiDB-lite"/>
    </source>
</evidence>
<evidence type="ECO:0000256" key="2">
    <source>
        <dbReference type="ARBA" id="ARBA00004245"/>
    </source>
</evidence>
<keyword evidence="9" id="KW-1185">Reference proteome</keyword>
<keyword evidence="3" id="KW-0963">Cytoplasm</keyword>
<dbReference type="EMBL" id="CAWUFR010000121">
    <property type="protein sequence ID" value="CAK6968578.1"/>
    <property type="molecule type" value="Genomic_DNA"/>
</dbReference>
<feature type="domain" description="Enkurin" evidence="7">
    <location>
        <begin position="161"/>
        <end position="253"/>
    </location>
</feature>
<sequence length="256" mass="29861">MSEVIYPQESVYNLIPKERVQTQKPQRYMSKFRPSVVLEKKLTKDAMKTMGPPKVEGPSPEKYLKKHSKEPKLPEKKQCPKEVCNTCSMKKPAVPARTENPPMGIYTKRDFIKTNTAMPMKPQPTCVDTNKGHKERLGNSGLVPKYIKKRDYGEVPEYLLQRNADEQRAKEEYDKFVREQTDQGAMKHLSDEERHAILERLKSNWDKLHHEYQGLSLVTDTLSKKAHKERLEVAMKQLENDINLFERFKTVFLSNN</sequence>
<name>A0AAV1PAB8_SCOSC</name>
<comment type="subcellular location">
    <subcellularLocation>
        <location evidence="1">Cell projection</location>
        <location evidence="1">Cilium</location>
    </subcellularLocation>
    <subcellularLocation>
        <location evidence="2">Cytoplasm</location>
        <location evidence="2">Cytoskeleton</location>
    </subcellularLocation>
</comment>
<dbReference type="PANTHER" id="PTHR21490:SF0">
    <property type="entry name" value="ENKURIN"/>
    <property type="match status" value="1"/>
</dbReference>
<evidence type="ECO:0000259" key="7">
    <source>
        <dbReference type="PROSITE" id="PS51665"/>
    </source>
</evidence>
<proteinExistence type="predicted"/>
<dbReference type="InterPro" id="IPR052102">
    <property type="entry name" value="Enkurin_domain-protein"/>
</dbReference>
<evidence type="ECO:0000256" key="5">
    <source>
        <dbReference type="ARBA" id="ARBA00023273"/>
    </source>
</evidence>
<evidence type="ECO:0000313" key="8">
    <source>
        <dbReference type="EMBL" id="CAK6968578.1"/>
    </source>
</evidence>
<comment type="caution">
    <text evidence="8">The sequence shown here is derived from an EMBL/GenBank/DDBJ whole genome shotgun (WGS) entry which is preliminary data.</text>
</comment>
<dbReference type="Proteomes" id="UP001314229">
    <property type="component" value="Unassembled WGS sequence"/>
</dbReference>
<dbReference type="Pfam" id="PF13864">
    <property type="entry name" value="Enkurin"/>
    <property type="match status" value="1"/>
</dbReference>
<dbReference type="GO" id="GO:0005516">
    <property type="term" value="F:calmodulin binding"/>
    <property type="evidence" value="ECO:0007669"/>
    <property type="project" value="TreeGrafter"/>
</dbReference>
<keyword evidence="4" id="KW-0206">Cytoskeleton</keyword>
<gene>
    <name evidence="8" type="ORF">FSCOSCO3_A019455</name>
</gene>
<evidence type="ECO:0000313" key="9">
    <source>
        <dbReference type="Proteomes" id="UP001314229"/>
    </source>
</evidence>